<proteinExistence type="inferred from homology"/>
<dbReference type="PROSITE" id="PS50066">
    <property type="entry name" value="MADS_BOX_2"/>
    <property type="match status" value="1"/>
</dbReference>
<dbReference type="GO" id="GO:0000978">
    <property type="term" value="F:RNA polymerase II cis-regulatory region sequence-specific DNA binding"/>
    <property type="evidence" value="ECO:0007669"/>
    <property type="project" value="TreeGrafter"/>
</dbReference>
<feature type="region of interest" description="Disordered" evidence="10">
    <location>
        <begin position="73"/>
        <end position="115"/>
    </location>
</feature>
<evidence type="ECO:0000256" key="1">
    <source>
        <dbReference type="ARBA" id="ARBA00004123"/>
    </source>
</evidence>
<dbReference type="InterPro" id="IPR033896">
    <property type="entry name" value="MEF2-like_N"/>
</dbReference>
<protein>
    <recommendedName>
        <fullName evidence="9">MADS-box MEF2 type transcription factor MIG1</fullName>
    </recommendedName>
</protein>
<comment type="subunit">
    <text evidence="8">Interacts with MAPK MPS1.</text>
</comment>
<dbReference type="GO" id="GO:0045944">
    <property type="term" value="P:positive regulation of transcription by RNA polymerase II"/>
    <property type="evidence" value="ECO:0007669"/>
    <property type="project" value="InterPro"/>
</dbReference>
<evidence type="ECO:0000256" key="6">
    <source>
        <dbReference type="ARBA" id="ARBA00025805"/>
    </source>
</evidence>
<dbReference type="Proteomes" id="UP001217918">
    <property type="component" value="Unassembled WGS sequence"/>
</dbReference>
<feature type="domain" description="MADS-box" evidence="11">
    <location>
        <begin position="1"/>
        <end position="61"/>
    </location>
</feature>
<evidence type="ECO:0000256" key="9">
    <source>
        <dbReference type="ARBA" id="ARBA00068022"/>
    </source>
</evidence>
<sequence length="557" mass="60222">MGRRKIEIKAIKDDRNRSVTFLKRKGGLFKKAHELSVLCSVDVAVFIFGSNKKLYEYSSSDMRELIHRYTYHGGPTEHKGPSDFNGGVDDDDDDDENGTPPQADALDAPPMLPPQFPGQPQFPQIRHHTPSASPPIPNAMFGPHAAHAMARARSPQPPMGSRPSSRTDMRRMGPNMVPQPVGPPGPPQGQPVNGYAYMPQPAMYNPQHGMAPVHPPYGQSGPYHAPQPHPQMQQYMEEQRRPPVHELPRVQVHPEYQLPAPVEPRHNVSVKQDTAIERVRPPLLDTGVKKHKGSIFTPIDENRSILSQHLAAFHPPTKQEASTSRSHATDAGEAVKQNTSSPPSLPPVSASQRSASVSSMSEAAFVPPSRSNSIQTPLTARPRLKVQIPDEPSEAGSATAESSSPRGTATDTASQPSRRATETYPSGVVLPPPSPSASALLSAGASGPPNPFARPVPSQSSSMNMDTPVSALPSRFLQGEFLPSPSSFYPDWNFRGAEHNTLPSPLNFATPVAGNGPSFLRDDPPSTKRKSADMTGNGPVHEGMDMGNEPKRVKVDT</sequence>
<dbReference type="GO" id="GO:0046983">
    <property type="term" value="F:protein dimerization activity"/>
    <property type="evidence" value="ECO:0007669"/>
    <property type="project" value="InterPro"/>
</dbReference>
<evidence type="ECO:0000256" key="8">
    <source>
        <dbReference type="ARBA" id="ARBA00065556"/>
    </source>
</evidence>
<dbReference type="GO" id="GO:0033554">
    <property type="term" value="P:cellular response to stress"/>
    <property type="evidence" value="ECO:0007669"/>
    <property type="project" value="UniProtKB-ARBA"/>
</dbReference>
<feature type="compositionally biased region" description="Low complexity" evidence="10">
    <location>
        <begin position="347"/>
        <end position="364"/>
    </location>
</feature>
<evidence type="ECO:0000256" key="5">
    <source>
        <dbReference type="ARBA" id="ARBA00023242"/>
    </source>
</evidence>
<reference evidence="12" key="1">
    <citation type="journal article" date="2023" name="Mol. Plant Microbe Interact.">
        <title>Elucidating the Obligate Nature and Biological Capacity of an Invasive Fungal Corn Pathogen.</title>
        <authorList>
            <person name="MacCready J.S."/>
            <person name="Roggenkamp E.M."/>
            <person name="Gdanetz K."/>
            <person name="Chilvers M.I."/>
        </authorList>
    </citation>
    <scope>NUCLEOTIDE SEQUENCE</scope>
    <source>
        <strain evidence="12">PM02</strain>
    </source>
</reference>
<keyword evidence="2" id="KW-0805">Transcription regulation</keyword>
<name>A0AAD9MGI2_9PEZI</name>
<comment type="caution">
    <text evidence="12">The sequence shown here is derived from an EMBL/GenBank/DDBJ whole genome shotgun (WGS) entry which is preliminary data.</text>
</comment>
<gene>
    <name evidence="12" type="ORF">P8C59_008189</name>
</gene>
<feature type="compositionally biased region" description="Polar residues" evidence="10">
    <location>
        <begin position="369"/>
        <end position="378"/>
    </location>
</feature>
<dbReference type="SMART" id="SM00432">
    <property type="entry name" value="MADS"/>
    <property type="match status" value="1"/>
</dbReference>
<feature type="compositionally biased region" description="Low complexity" evidence="10">
    <location>
        <begin position="100"/>
        <end position="109"/>
    </location>
</feature>
<organism evidence="12 13">
    <name type="scientific">Phyllachora maydis</name>
    <dbReference type="NCBI Taxonomy" id="1825666"/>
    <lineage>
        <taxon>Eukaryota</taxon>
        <taxon>Fungi</taxon>
        <taxon>Dikarya</taxon>
        <taxon>Ascomycota</taxon>
        <taxon>Pezizomycotina</taxon>
        <taxon>Sordariomycetes</taxon>
        <taxon>Sordariomycetidae</taxon>
        <taxon>Phyllachorales</taxon>
        <taxon>Phyllachoraceae</taxon>
        <taxon>Phyllachora</taxon>
    </lineage>
</organism>
<evidence type="ECO:0000256" key="7">
    <source>
        <dbReference type="ARBA" id="ARBA00059910"/>
    </source>
</evidence>
<dbReference type="PRINTS" id="PR00404">
    <property type="entry name" value="MADSDOMAIN"/>
</dbReference>
<feature type="compositionally biased region" description="Polar residues" evidence="10">
    <location>
        <begin position="457"/>
        <end position="467"/>
    </location>
</feature>
<comment type="similarity">
    <text evidence="6">Belongs to the MEF2 family.</text>
</comment>
<dbReference type="CDD" id="cd00265">
    <property type="entry name" value="MADS_MEF2_like"/>
    <property type="match status" value="1"/>
</dbReference>
<evidence type="ECO:0000259" key="11">
    <source>
        <dbReference type="PROSITE" id="PS50066"/>
    </source>
</evidence>
<evidence type="ECO:0000313" key="12">
    <source>
        <dbReference type="EMBL" id="KAK2073950.1"/>
    </source>
</evidence>
<evidence type="ECO:0000256" key="10">
    <source>
        <dbReference type="SAM" id="MobiDB-lite"/>
    </source>
</evidence>
<keyword evidence="5" id="KW-0539">Nucleus</keyword>
<feature type="compositionally biased region" description="Low complexity" evidence="10">
    <location>
        <begin position="436"/>
        <end position="447"/>
    </location>
</feature>
<accession>A0AAD9MGI2</accession>
<dbReference type="SUPFAM" id="SSF55455">
    <property type="entry name" value="SRF-like"/>
    <property type="match status" value="1"/>
</dbReference>
<dbReference type="GO" id="GO:0000981">
    <property type="term" value="F:DNA-binding transcription factor activity, RNA polymerase II-specific"/>
    <property type="evidence" value="ECO:0007669"/>
    <property type="project" value="TreeGrafter"/>
</dbReference>
<evidence type="ECO:0000256" key="3">
    <source>
        <dbReference type="ARBA" id="ARBA00023125"/>
    </source>
</evidence>
<dbReference type="PANTHER" id="PTHR11945">
    <property type="entry name" value="MADS BOX PROTEIN"/>
    <property type="match status" value="1"/>
</dbReference>
<comment type="subcellular location">
    <subcellularLocation>
        <location evidence="1">Nucleus</location>
    </subcellularLocation>
</comment>
<feature type="compositionally biased region" description="Acidic residues" evidence="10">
    <location>
        <begin position="88"/>
        <end position="97"/>
    </location>
</feature>
<feature type="compositionally biased region" description="Low complexity" evidence="10">
    <location>
        <begin position="394"/>
        <end position="404"/>
    </location>
</feature>
<keyword evidence="13" id="KW-1185">Reference proteome</keyword>
<dbReference type="FunFam" id="3.40.1810.10:FF:000013">
    <property type="entry name" value="Transcription factor, MADS-box"/>
    <property type="match status" value="1"/>
</dbReference>
<feature type="compositionally biased region" description="Basic and acidic residues" evidence="10">
    <location>
        <begin position="542"/>
        <end position="557"/>
    </location>
</feature>
<dbReference type="Pfam" id="PF00319">
    <property type="entry name" value="SRF-TF"/>
    <property type="match status" value="1"/>
</dbReference>
<feature type="region of interest" description="Disordered" evidence="10">
    <location>
        <begin position="255"/>
        <end position="276"/>
    </location>
</feature>
<dbReference type="PANTHER" id="PTHR11945:SF534">
    <property type="entry name" value="MYOCYTE-SPECIFIC ENHANCER FACTOR 2"/>
    <property type="match status" value="1"/>
</dbReference>
<dbReference type="InterPro" id="IPR002100">
    <property type="entry name" value="TF_MADSbox"/>
</dbReference>
<dbReference type="GO" id="GO:0005634">
    <property type="term" value="C:nucleus"/>
    <property type="evidence" value="ECO:0007669"/>
    <property type="project" value="UniProtKB-SubCell"/>
</dbReference>
<comment type="function">
    <text evidence="7">Transcription factor acting downstream of the MPS1 MAP kinase (MAPK) cascade during conidiation and plant infection. Required for overcoming plant defense responses and the differentiation of secondary infectious hyphae in live plant cells.</text>
</comment>
<feature type="region of interest" description="Disordered" evidence="10">
    <location>
        <begin position="505"/>
        <end position="557"/>
    </location>
</feature>
<dbReference type="Gene3D" id="3.40.1810.10">
    <property type="entry name" value="Transcription factor, MADS-box"/>
    <property type="match status" value="1"/>
</dbReference>
<dbReference type="EMBL" id="JAQQPM010000007">
    <property type="protein sequence ID" value="KAK2073950.1"/>
    <property type="molecule type" value="Genomic_DNA"/>
</dbReference>
<evidence type="ECO:0000256" key="4">
    <source>
        <dbReference type="ARBA" id="ARBA00023163"/>
    </source>
</evidence>
<dbReference type="GO" id="GO:0008301">
    <property type="term" value="F:DNA binding, bending"/>
    <property type="evidence" value="ECO:0007669"/>
    <property type="project" value="UniProtKB-ARBA"/>
</dbReference>
<dbReference type="AlphaFoldDB" id="A0AAD9MGI2"/>
<feature type="region of interest" description="Disordered" evidence="10">
    <location>
        <begin position="307"/>
        <end position="469"/>
    </location>
</feature>
<evidence type="ECO:0000313" key="13">
    <source>
        <dbReference type="Proteomes" id="UP001217918"/>
    </source>
</evidence>
<keyword evidence="3" id="KW-0238">DNA-binding</keyword>
<feature type="compositionally biased region" description="Polar residues" evidence="10">
    <location>
        <begin position="405"/>
        <end position="418"/>
    </location>
</feature>
<dbReference type="InterPro" id="IPR036879">
    <property type="entry name" value="TF_MADSbox_sf"/>
</dbReference>
<evidence type="ECO:0000256" key="2">
    <source>
        <dbReference type="ARBA" id="ARBA00023015"/>
    </source>
</evidence>
<keyword evidence="4" id="KW-0804">Transcription</keyword>
<feature type="compositionally biased region" description="Basic and acidic residues" evidence="10">
    <location>
        <begin position="520"/>
        <end position="532"/>
    </location>
</feature>